<dbReference type="EMBL" id="UZAE01002818">
    <property type="protein sequence ID" value="VDO00073.1"/>
    <property type="molecule type" value="Genomic_DNA"/>
</dbReference>
<evidence type="ECO:0000313" key="3">
    <source>
        <dbReference type="WBParaSite" id="HNAJ_0000421601-mRNA-1"/>
    </source>
</evidence>
<reference evidence="3" key="1">
    <citation type="submission" date="2017-02" db="UniProtKB">
        <authorList>
            <consortium name="WormBaseParasite"/>
        </authorList>
    </citation>
    <scope>IDENTIFICATION</scope>
</reference>
<dbReference type="AlphaFoldDB" id="A0A0R3TAX7"/>
<dbReference type="OrthoDB" id="10027956at2759"/>
<keyword evidence="2" id="KW-1185">Reference proteome</keyword>
<name>A0A0R3TAX7_RODNA</name>
<proteinExistence type="predicted"/>
<dbReference type="Proteomes" id="UP000278807">
    <property type="component" value="Unassembled WGS sequence"/>
</dbReference>
<gene>
    <name evidence="1" type="ORF">HNAJ_LOCUS4213</name>
</gene>
<protein>
    <submittedName>
        <fullName evidence="3">Histone-lysine N-methyltransferase</fullName>
    </submittedName>
</protein>
<dbReference type="WBParaSite" id="HNAJ_0000421601-mRNA-1">
    <property type="protein sequence ID" value="HNAJ_0000421601-mRNA-1"/>
    <property type="gene ID" value="HNAJ_0000421601"/>
</dbReference>
<reference evidence="1 2" key="2">
    <citation type="submission" date="2018-11" db="EMBL/GenBank/DDBJ databases">
        <authorList>
            <consortium name="Pathogen Informatics"/>
        </authorList>
    </citation>
    <scope>NUCLEOTIDE SEQUENCE [LARGE SCALE GENOMIC DNA]</scope>
</reference>
<evidence type="ECO:0000313" key="1">
    <source>
        <dbReference type="EMBL" id="VDO00073.1"/>
    </source>
</evidence>
<evidence type="ECO:0000313" key="2">
    <source>
        <dbReference type="Proteomes" id="UP000278807"/>
    </source>
</evidence>
<accession>A0A0R3TAX7</accession>
<sequence length="203" mass="22467">MCDIFVRRRLSNRKSKPTMADLVDQHRLGFVAATNSYGVVSPSPSIRLNNYSPSGSNINSLTSHFVHSDQLDSAGILGSESTRKSEFNLMNENPSSFPPTAEEDEDNLPLSDLCKRVNHPSTDNSSVSPLLCASSNCSFPVSRTDERLGGRYCSVECLIRACHQAFCDAFPKFTLEQDERLDYRIPLKSTLPKTFTNPEGLVS</sequence>
<organism evidence="3">
    <name type="scientific">Rodentolepis nana</name>
    <name type="common">Dwarf tapeworm</name>
    <name type="synonym">Hymenolepis nana</name>
    <dbReference type="NCBI Taxonomy" id="102285"/>
    <lineage>
        <taxon>Eukaryota</taxon>
        <taxon>Metazoa</taxon>
        <taxon>Spiralia</taxon>
        <taxon>Lophotrochozoa</taxon>
        <taxon>Platyhelminthes</taxon>
        <taxon>Cestoda</taxon>
        <taxon>Eucestoda</taxon>
        <taxon>Cyclophyllidea</taxon>
        <taxon>Hymenolepididae</taxon>
        <taxon>Rodentolepis</taxon>
    </lineage>
</organism>